<dbReference type="Proteomes" id="UP001597024">
    <property type="component" value="Unassembled WGS sequence"/>
</dbReference>
<sequence>MGPDPEADYWTAEEVAEYLGVAVRTVYTYRLRGEKGEPGGLPKEDRMFGRSPAWRPATITGWKRPDVSTGRGRPPRRPTAEGA</sequence>
<gene>
    <name evidence="2" type="ORF">ACFQ08_10010</name>
</gene>
<dbReference type="EMBL" id="JBHTHX010000243">
    <property type="protein sequence ID" value="MFD0884881.1"/>
    <property type="molecule type" value="Genomic_DNA"/>
</dbReference>
<evidence type="ECO:0000313" key="2">
    <source>
        <dbReference type="EMBL" id="MFD0884881.1"/>
    </source>
</evidence>
<evidence type="ECO:0000313" key="3">
    <source>
        <dbReference type="Proteomes" id="UP001597024"/>
    </source>
</evidence>
<name>A0ABW3DP80_9ACTN</name>
<feature type="region of interest" description="Disordered" evidence="1">
    <location>
        <begin position="33"/>
        <end position="83"/>
    </location>
</feature>
<comment type="caution">
    <text evidence="2">The sequence shown here is derived from an EMBL/GenBank/DDBJ whole genome shotgun (WGS) entry which is preliminary data.</text>
</comment>
<accession>A0ABW3DP80</accession>
<organism evidence="2 3">
    <name type="scientific">Streptosporangium algeriense</name>
    <dbReference type="NCBI Taxonomy" id="1682748"/>
    <lineage>
        <taxon>Bacteria</taxon>
        <taxon>Bacillati</taxon>
        <taxon>Actinomycetota</taxon>
        <taxon>Actinomycetes</taxon>
        <taxon>Streptosporangiales</taxon>
        <taxon>Streptosporangiaceae</taxon>
        <taxon>Streptosporangium</taxon>
    </lineage>
</organism>
<feature type="compositionally biased region" description="Basic and acidic residues" evidence="1">
    <location>
        <begin position="33"/>
        <end position="48"/>
    </location>
</feature>
<evidence type="ECO:0000256" key="1">
    <source>
        <dbReference type="SAM" id="MobiDB-lite"/>
    </source>
</evidence>
<reference evidence="3" key="1">
    <citation type="journal article" date="2019" name="Int. J. Syst. Evol. Microbiol.">
        <title>The Global Catalogue of Microorganisms (GCM) 10K type strain sequencing project: providing services to taxonomists for standard genome sequencing and annotation.</title>
        <authorList>
            <consortium name="The Broad Institute Genomics Platform"/>
            <consortium name="The Broad Institute Genome Sequencing Center for Infectious Disease"/>
            <person name="Wu L."/>
            <person name="Ma J."/>
        </authorList>
    </citation>
    <scope>NUCLEOTIDE SEQUENCE [LARGE SCALE GENOMIC DNA]</scope>
    <source>
        <strain evidence="3">CCUG 62974</strain>
    </source>
</reference>
<proteinExistence type="predicted"/>
<protein>
    <submittedName>
        <fullName evidence="2">Helix-turn-helix domain-containing protein</fullName>
    </submittedName>
</protein>
<keyword evidence="3" id="KW-1185">Reference proteome</keyword>